<dbReference type="InterPro" id="IPR000905">
    <property type="entry name" value="Gcp-like_dom"/>
</dbReference>
<evidence type="ECO:0000256" key="2">
    <source>
        <dbReference type="ARBA" id="ARBA00022679"/>
    </source>
</evidence>
<dbReference type="Proteomes" id="UP000178107">
    <property type="component" value="Unassembled WGS sequence"/>
</dbReference>
<feature type="binding site" evidence="8">
    <location>
        <position position="319"/>
    </location>
    <ligand>
        <name>substrate</name>
    </ligand>
</feature>
<reference evidence="10 11" key="1">
    <citation type="journal article" date="2016" name="Nat. Commun.">
        <title>Thousands of microbial genomes shed light on interconnected biogeochemical processes in an aquifer system.</title>
        <authorList>
            <person name="Anantharaman K."/>
            <person name="Brown C.T."/>
            <person name="Hug L.A."/>
            <person name="Sharon I."/>
            <person name="Castelle C.J."/>
            <person name="Probst A.J."/>
            <person name="Thomas B.C."/>
            <person name="Singh A."/>
            <person name="Wilkins M.J."/>
            <person name="Karaoz U."/>
            <person name="Brodie E.L."/>
            <person name="Williams K.H."/>
            <person name="Hubbard S.S."/>
            <person name="Banfield J.F."/>
        </authorList>
    </citation>
    <scope>NUCLEOTIDE SEQUENCE [LARGE SCALE GENOMIC DNA]</scope>
</reference>
<keyword evidence="1 8" id="KW-0963">Cytoplasm</keyword>
<dbReference type="InterPro" id="IPR043129">
    <property type="entry name" value="ATPase_NBD"/>
</dbReference>
<keyword evidence="4 8" id="KW-0479">Metal-binding</keyword>
<feature type="binding site" evidence="8">
    <location>
        <position position="210"/>
    </location>
    <ligand>
        <name>substrate</name>
    </ligand>
</feature>
<dbReference type="NCBIfam" id="TIGR03723">
    <property type="entry name" value="T6A_TsaD_YgjD"/>
    <property type="match status" value="1"/>
</dbReference>
<dbReference type="GO" id="GO:0005737">
    <property type="term" value="C:cytoplasm"/>
    <property type="evidence" value="ECO:0007669"/>
    <property type="project" value="UniProtKB-SubCell"/>
</dbReference>
<dbReference type="SUPFAM" id="SSF53067">
    <property type="entry name" value="Actin-like ATPase domain"/>
    <property type="match status" value="2"/>
</dbReference>
<feature type="binding site" evidence="8">
    <location>
        <position position="135"/>
    </location>
    <ligand>
        <name>Fe cation</name>
        <dbReference type="ChEBI" id="CHEBI:24875"/>
    </ligand>
</feature>
<keyword evidence="2 8" id="KW-0808">Transferase</keyword>
<dbReference type="AlphaFoldDB" id="A0A1G2SZH7"/>
<evidence type="ECO:0000256" key="1">
    <source>
        <dbReference type="ARBA" id="ARBA00022490"/>
    </source>
</evidence>
<dbReference type="FunFam" id="3.30.420.40:FF:000040">
    <property type="entry name" value="tRNA N6-adenosine threonylcarbamoyltransferase"/>
    <property type="match status" value="1"/>
</dbReference>
<dbReference type="Pfam" id="PF00814">
    <property type="entry name" value="TsaD"/>
    <property type="match status" value="1"/>
</dbReference>
<feature type="binding site" evidence="8">
    <location>
        <begin position="164"/>
        <end position="168"/>
    </location>
    <ligand>
        <name>substrate</name>
    </ligand>
</feature>
<name>A0A1G2SZH7_9BACT</name>
<organism evidence="10 11">
    <name type="scientific">Candidatus Zambryskibacteria bacterium RIFCSPHIGHO2_01_FULL_46_25</name>
    <dbReference type="NCBI Taxonomy" id="1802738"/>
    <lineage>
        <taxon>Bacteria</taxon>
        <taxon>Candidatus Zambryskiibacteriota</taxon>
    </lineage>
</organism>
<dbReference type="GO" id="GO:0061711">
    <property type="term" value="F:tRNA N(6)-L-threonylcarbamoyladenine synthase activity"/>
    <property type="evidence" value="ECO:0007669"/>
    <property type="project" value="UniProtKB-EC"/>
</dbReference>
<comment type="catalytic activity">
    <reaction evidence="7 8">
        <text>L-threonylcarbamoyladenylate + adenosine(37) in tRNA = N(6)-L-threonylcarbamoyladenosine(37) in tRNA + AMP + H(+)</text>
        <dbReference type="Rhea" id="RHEA:37059"/>
        <dbReference type="Rhea" id="RHEA-COMP:10162"/>
        <dbReference type="Rhea" id="RHEA-COMP:10163"/>
        <dbReference type="ChEBI" id="CHEBI:15378"/>
        <dbReference type="ChEBI" id="CHEBI:73682"/>
        <dbReference type="ChEBI" id="CHEBI:74411"/>
        <dbReference type="ChEBI" id="CHEBI:74418"/>
        <dbReference type="ChEBI" id="CHEBI:456215"/>
        <dbReference type="EC" id="2.3.1.234"/>
    </reaction>
</comment>
<keyword evidence="6 8" id="KW-0012">Acyltransferase</keyword>
<comment type="function">
    <text evidence="8">Required for the formation of a threonylcarbamoyl group on adenosine at position 37 (t(6)A37) in tRNAs that read codons beginning with adenine. Is involved in the transfer of the threonylcarbamoyl moiety of threonylcarbamoyl-AMP (TC-AMP) to the N6 group of A37, together with TsaE and TsaB. TsaD likely plays a direct catalytic role in this reaction.</text>
</comment>
<accession>A0A1G2SZH7</accession>
<evidence type="ECO:0000256" key="8">
    <source>
        <dbReference type="HAMAP-Rule" id="MF_01445"/>
    </source>
</evidence>
<feature type="binding site" evidence="8">
    <location>
        <position position="131"/>
    </location>
    <ligand>
        <name>Fe cation</name>
        <dbReference type="ChEBI" id="CHEBI:24875"/>
    </ligand>
</feature>
<keyword evidence="3 8" id="KW-0819">tRNA processing</keyword>
<sequence>MKILSIETSCDETAIAILNINGPLEKPDIKILGNTLLSQVPLHEQYGGVFPMLAKREHIKNLPILLKQVLENTKSQAPNPKQIRNSKFEIPNIDFIAVTAGPGLEPALWAGITFAEELGKKWDKPVMPVNHMTGHIFSILYRTETNPKSKILNPKLELPAIALLVSGGHTELVLVRDFGDYEILGRTLDDAVGEAFDKVARMLGLHYPGGPKISLLAEKSRFRIKDLGFKFPRPMLHSGDLNFSYSGLKTAVLYKIKDLTQPSPSQGEGGALDSDLKEDLARAFEEAAIEVLIEKTRKALEDSQENIKTLIAGGGVAANKYLGQELKSLMTDFPDIKLRMPEKQLTTDNAVMIGIAAYVEAVKNPSVLAQEKKITAKGNLTISSR</sequence>
<dbReference type="Gene3D" id="3.30.420.40">
    <property type="match status" value="2"/>
</dbReference>
<dbReference type="HAMAP" id="MF_01445">
    <property type="entry name" value="TsaD"/>
    <property type="match status" value="1"/>
</dbReference>
<dbReference type="GO" id="GO:0005506">
    <property type="term" value="F:iron ion binding"/>
    <property type="evidence" value="ECO:0007669"/>
    <property type="project" value="UniProtKB-UniRule"/>
</dbReference>
<dbReference type="NCBIfam" id="TIGR00329">
    <property type="entry name" value="gcp_kae1"/>
    <property type="match status" value="1"/>
</dbReference>
<evidence type="ECO:0000256" key="7">
    <source>
        <dbReference type="ARBA" id="ARBA00048117"/>
    </source>
</evidence>
<dbReference type="PRINTS" id="PR00789">
    <property type="entry name" value="OSIALOPTASE"/>
</dbReference>
<protein>
    <recommendedName>
        <fullName evidence="8">tRNA N6-adenosine threonylcarbamoyltransferase</fullName>
        <ecNumber evidence="8">2.3.1.234</ecNumber>
    </recommendedName>
    <alternativeName>
        <fullName evidence="8">N6-L-threonylcarbamoyladenine synthase</fullName>
        <shortName evidence="8">t(6)A synthase</shortName>
    </alternativeName>
    <alternativeName>
        <fullName evidence="8">t(6)A37 threonylcarbamoyladenosine biosynthesis protein TsaD</fullName>
    </alternativeName>
    <alternativeName>
        <fullName evidence="8">tRNA threonylcarbamoyladenosine biosynthesis protein TsaD</fullName>
    </alternativeName>
</protein>
<dbReference type="EMBL" id="MHVH01000005">
    <property type="protein sequence ID" value="OHA90450.1"/>
    <property type="molecule type" value="Genomic_DNA"/>
</dbReference>
<dbReference type="PANTHER" id="PTHR11735">
    <property type="entry name" value="TRNA N6-ADENOSINE THREONYLCARBAMOYLTRANSFERASE"/>
    <property type="match status" value="1"/>
</dbReference>
<comment type="caution">
    <text evidence="10">The sequence shown here is derived from an EMBL/GenBank/DDBJ whole genome shotgun (WGS) entry which is preliminary data.</text>
</comment>
<evidence type="ECO:0000256" key="5">
    <source>
        <dbReference type="ARBA" id="ARBA00023004"/>
    </source>
</evidence>
<comment type="cofactor">
    <cofactor evidence="8">
        <name>Fe(2+)</name>
        <dbReference type="ChEBI" id="CHEBI:29033"/>
    </cofactor>
    <text evidence="8">Binds 1 Fe(2+) ion per subunit.</text>
</comment>
<dbReference type="InterPro" id="IPR022450">
    <property type="entry name" value="TsaD"/>
</dbReference>
<evidence type="ECO:0000313" key="11">
    <source>
        <dbReference type="Proteomes" id="UP000178107"/>
    </source>
</evidence>
<dbReference type="EC" id="2.3.1.234" evidence="8"/>
<gene>
    <name evidence="8" type="primary">tsaD</name>
    <name evidence="10" type="ORF">A2838_02585</name>
</gene>
<evidence type="ECO:0000256" key="4">
    <source>
        <dbReference type="ARBA" id="ARBA00022723"/>
    </source>
</evidence>
<comment type="similarity">
    <text evidence="8">Belongs to the KAE1 / TsaD family.</text>
</comment>
<feature type="binding site" evidence="8">
    <location>
        <position position="197"/>
    </location>
    <ligand>
        <name>substrate</name>
    </ligand>
</feature>
<comment type="subcellular location">
    <subcellularLocation>
        <location evidence="8">Cytoplasm</location>
    </subcellularLocation>
</comment>
<evidence type="ECO:0000256" key="3">
    <source>
        <dbReference type="ARBA" id="ARBA00022694"/>
    </source>
</evidence>
<evidence type="ECO:0000256" key="6">
    <source>
        <dbReference type="ARBA" id="ARBA00023315"/>
    </source>
</evidence>
<evidence type="ECO:0000313" key="10">
    <source>
        <dbReference type="EMBL" id="OHA90450.1"/>
    </source>
</evidence>
<comment type="caution">
    <text evidence="8">Lacks conserved residue(s) required for the propagation of feature annotation.</text>
</comment>
<feature type="domain" description="Gcp-like" evidence="9">
    <location>
        <begin position="30"/>
        <end position="354"/>
    </location>
</feature>
<dbReference type="GO" id="GO:0002949">
    <property type="term" value="P:tRNA threonylcarbamoyladenosine modification"/>
    <property type="evidence" value="ECO:0007669"/>
    <property type="project" value="UniProtKB-UniRule"/>
</dbReference>
<dbReference type="PANTHER" id="PTHR11735:SF6">
    <property type="entry name" value="TRNA N6-ADENOSINE THREONYLCARBAMOYLTRANSFERASE, MITOCHONDRIAL"/>
    <property type="match status" value="1"/>
</dbReference>
<evidence type="ECO:0000259" key="9">
    <source>
        <dbReference type="Pfam" id="PF00814"/>
    </source>
</evidence>
<proteinExistence type="inferred from homology"/>
<dbReference type="InterPro" id="IPR017861">
    <property type="entry name" value="KAE1/TsaD"/>
</dbReference>
<keyword evidence="5 8" id="KW-0408">Iron</keyword>
<feature type="binding site" evidence="8">
    <location>
        <position position="348"/>
    </location>
    <ligand>
        <name>Fe cation</name>
        <dbReference type="ChEBI" id="CHEBI:24875"/>
    </ligand>
</feature>